<dbReference type="InterPro" id="IPR026363">
    <property type="entry name" value="CxxC-x17-CxxC_dom"/>
</dbReference>
<protein>
    <submittedName>
        <fullName evidence="2">DNA-directed RNA polymerase</fullName>
    </submittedName>
</protein>
<proteinExistence type="predicted"/>
<dbReference type="Pfam" id="PF23477">
    <property type="entry name" value="zf_Tbcl_2"/>
    <property type="match status" value="1"/>
</dbReference>
<keyword evidence="2" id="KW-0804">Transcription</keyword>
<evidence type="ECO:0000313" key="3">
    <source>
        <dbReference type="Proteomes" id="UP000229976"/>
    </source>
</evidence>
<dbReference type="EMBL" id="PCRO01000026">
    <property type="protein sequence ID" value="PIP22820.1"/>
    <property type="molecule type" value="Genomic_DNA"/>
</dbReference>
<dbReference type="Proteomes" id="UP000229976">
    <property type="component" value="Unassembled WGS sequence"/>
</dbReference>
<reference evidence="2 3" key="1">
    <citation type="submission" date="2017-09" db="EMBL/GenBank/DDBJ databases">
        <title>Depth-based differentiation of microbial function through sediment-hosted aquifers and enrichment of novel symbionts in the deep terrestrial subsurface.</title>
        <authorList>
            <person name="Probst A.J."/>
            <person name="Ladd B."/>
            <person name="Jarett J.K."/>
            <person name="Geller-Mcgrath D.E."/>
            <person name="Sieber C.M."/>
            <person name="Emerson J.B."/>
            <person name="Anantharaman K."/>
            <person name="Thomas B.C."/>
            <person name="Malmstrom R."/>
            <person name="Stieglmeier M."/>
            <person name="Klingl A."/>
            <person name="Woyke T."/>
            <person name="Ryan C.M."/>
            <person name="Banfield J.F."/>
        </authorList>
    </citation>
    <scope>NUCLEOTIDE SEQUENCE [LARGE SCALE GENOMIC DNA]</scope>
    <source>
        <strain evidence="2">CG23_combo_of_CG06-09_8_20_14_all_39_17</strain>
    </source>
</reference>
<keyword evidence="2" id="KW-0240">DNA-directed RNA polymerase</keyword>
<dbReference type="AlphaFoldDB" id="A0A2G9YUB5"/>
<gene>
    <name evidence="2" type="ORF">COX37_01975</name>
</gene>
<evidence type="ECO:0000259" key="1">
    <source>
        <dbReference type="Pfam" id="PF23477"/>
    </source>
</evidence>
<dbReference type="GO" id="GO:0000428">
    <property type="term" value="C:DNA-directed RNA polymerase complex"/>
    <property type="evidence" value="ECO:0007669"/>
    <property type="project" value="UniProtKB-KW"/>
</dbReference>
<feature type="domain" description="CxxC-x17-CxxC" evidence="1">
    <location>
        <begin position="7"/>
        <end position="38"/>
    </location>
</feature>
<dbReference type="NCBIfam" id="TIGR04272">
    <property type="entry name" value="cxxc_cxxc_Mbark"/>
    <property type="match status" value="1"/>
</dbReference>
<accession>A0A2G9YUB5</accession>
<organism evidence="2 3">
    <name type="scientific">Candidatus Nealsonbacteria bacterium CG23_combo_of_CG06-09_8_20_14_all_39_17</name>
    <dbReference type="NCBI Taxonomy" id="1974722"/>
    <lineage>
        <taxon>Bacteria</taxon>
        <taxon>Candidatus Nealsoniibacteriota</taxon>
    </lineage>
</organism>
<evidence type="ECO:0000313" key="2">
    <source>
        <dbReference type="EMBL" id="PIP22820.1"/>
    </source>
</evidence>
<sequence>MVQGNWKCAECGAEITELPFQPKDESTVHCKECWMKKRNDR</sequence>
<comment type="caution">
    <text evidence="2">The sequence shown here is derived from an EMBL/GenBank/DDBJ whole genome shotgun (WGS) entry which is preliminary data.</text>
</comment>
<name>A0A2G9YUB5_9BACT</name>